<dbReference type="STRING" id="1296100.A0A1B9G5K8"/>
<evidence type="ECO:0008006" key="4">
    <source>
        <dbReference type="Google" id="ProtNLM"/>
    </source>
</evidence>
<dbReference type="Proteomes" id="UP000092730">
    <property type="component" value="Chromosome 1"/>
</dbReference>
<reference evidence="2" key="4">
    <citation type="submission" date="2024-02" db="EMBL/GenBank/DDBJ databases">
        <title>Comparative genomics of Cryptococcus and Kwoniella reveals pathogenesis evolution and contrasting modes of karyotype evolution via chromosome fusion or intercentromeric recombination.</title>
        <authorList>
            <person name="Coelho M.A."/>
            <person name="David-Palma M."/>
            <person name="Shea T."/>
            <person name="Bowers K."/>
            <person name="McGinley-Smith S."/>
            <person name="Mohammad A.W."/>
            <person name="Gnirke A."/>
            <person name="Yurkov A.M."/>
            <person name="Nowrousian M."/>
            <person name="Sun S."/>
            <person name="Cuomo C.A."/>
            <person name="Heitman J."/>
        </authorList>
    </citation>
    <scope>NUCLEOTIDE SEQUENCE</scope>
    <source>
        <strain evidence="2">CBS 10118</strain>
    </source>
</reference>
<dbReference type="VEuPathDB" id="FungiDB:I302_04000"/>
<evidence type="ECO:0000313" key="1">
    <source>
        <dbReference type="EMBL" id="OCF26317.1"/>
    </source>
</evidence>
<dbReference type="KEGG" id="kbi:30208399"/>
<protein>
    <recommendedName>
        <fullName evidence="4">Fe2OG dioxygenase domain-containing protein</fullName>
    </recommendedName>
</protein>
<gene>
    <name evidence="1" type="ORF">I302_04000</name>
    <name evidence="2" type="ORF">I302_100626</name>
</gene>
<dbReference type="GeneID" id="30208399"/>
<reference evidence="2" key="2">
    <citation type="submission" date="2013-07" db="EMBL/GenBank/DDBJ databases">
        <authorList>
            <consortium name="The Broad Institute Genome Sequencing Platform"/>
            <person name="Cuomo C."/>
            <person name="Litvintseva A."/>
            <person name="Chen Y."/>
            <person name="Heitman J."/>
            <person name="Sun S."/>
            <person name="Springer D."/>
            <person name="Dromer F."/>
            <person name="Young S.K."/>
            <person name="Zeng Q."/>
            <person name="Gargeya S."/>
            <person name="Fitzgerald M."/>
            <person name="Abouelleil A."/>
            <person name="Alvarado L."/>
            <person name="Berlin A.M."/>
            <person name="Chapman S.B."/>
            <person name="Dewar J."/>
            <person name="Goldberg J."/>
            <person name="Griggs A."/>
            <person name="Gujja S."/>
            <person name="Hansen M."/>
            <person name="Howarth C."/>
            <person name="Imamovic A."/>
            <person name="Larimer J."/>
            <person name="McCowan C."/>
            <person name="Murphy C."/>
            <person name="Pearson M."/>
            <person name="Priest M."/>
            <person name="Roberts A."/>
            <person name="Saif S."/>
            <person name="Shea T."/>
            <person name="Sykes S."/>
            <person name="Wortman J."/>
            <person name="Nusbaum C."/>
            <person name="Birren B."/>
        </authorList>
    </citation>
    <scope>NUCLEOTIDE SEQUENCE</scope>
    <source>
        <strain evidence="2">CBS 10118</strain>
    </source>
</reference>
<keyword evidence="3" id="KW-1185">Reference proteome</keyword>
<name>A0A1B9G5K8_9TREE</name>
<organism evidence="1">
    <name type="scientific">Kwoniella bestiolae CBS 10118</name>
    <dbReference type="NCBI Taxonomy" id="1296100"/>
    <lineage>
        <taxon>Eukaryota</taxon>
        <taxon>Fungi</taxon>
        <taxon>Dikarya</taxon>
        <taxon>Basidiomycota</taxon>
        <taxon>Agaricomycotina</taxon>
        <taxon>Tremellomycetes</taxon>
        <taxon>Tremellales</taxon>
        <taxon>Cryptococcaceae</taxon>
        <taxon>Kwoniella</taxon>
    </lineage>
</organism>
<dbReference type="Gene3D" id="2.60.120.620">
    <property type="entry name" value="q2cbj1_9rhob like domain"/>
    <property type="match status" value="1"/>
</dbReference>
<dbReference type="OrthoDB" id="2564437at2759"/>
<dbReference type="EMBL" id="CP144541">
    <property type="protein sequence ID" value="WVW78666.1"/>
    <property type="molecule type" value="Genomic_DNA"/>
</dbReference>
<dbReference type="RefSeq" id="XP_019047387.1">
    <property type="nucleotide sequence ID" value="XM_019190639.1"/>
</dbReference>
<accession>A0A1B9G5K8</accession>
<reference evidence="1" key="3">
    <citation type="submission" date="2014-01" db="EMBL/GenBank/DDBJ databases">
        <title>Evolution of pathogenesis and genome organization in the Tremellales.</title>
        <authorList>
            <person name="Cuomo C."/>
            <person name="Litvintseva A."/>
            <person name="Heitman J."/>
            <person name="Chen Y."/>
            <person name="Sun S."/>
            <person name="Springer D."/>
            <person name="Dromer F."/>
            <person name="Young S."/>
            <person name="Zeng Q."/>
            <person name="Chapman S."/>
            <person name="Gujja S."/>
            <person name="Saif S."/>
            <person name="Birren B."/>
        </authorList>
    </citation>
    <scope>NUCLEOTIDE SEQUENCE</scope>
    <source>
        <strain evidence="1">CBS 10118</strain>
    </source>
</reference>
<evidence type="ECO:0000313" key="2">
    <source>
        <dbReference type="EMBL" id="WVW78666.1"/>
    </source>
</evidence>
<dbReference type="PANTHER" id="PTHR33099:SF7">
    <property type="entry name" value="MYND-TYPE DOMAIN-CONTAINING PROTEIN"/>
    <property type="match status" value="1"/>
</dbReference>
<sequence>MSSTTPKVPKPHRRLLDENELVIAQQLGKAVSAETKNSDFACEGIIPSADSTNLSQLRLFYVDVRDGLIPKVVELPFDTTSARELYESGQPSPFGQEIGLVYDEGYRQAREIKAPHFALGADLLVDSALPTILMEKLNYTRGFLQPHKDAPQGKDHIGTLVLCLPSHFRSGDLVVSHGDVTVTFDWSNQVKNGGIAWGFLYSDCKHEVLPVEDGIRITIQYEVFIRRIPELTNDRMYDWRSEIVKQAFNRVMDPSFLPEGGRLAFGLKYEYPIRDDYGHTDWSALEKLLKGIDAVFMACLKATGLMYESFGVYDTWELDRYWREERSEASVEADKETDEEKEDTSFYRDIWSANSCHAASGSHLESDDPADLDLERSRFGVDHSARLL</sequence>
<proteinExistence type="predicted"/>
<reference evidence="1" key="1">
    <citation type="submission" date="2013-07" db="EMBL/GenBank/DDBJ databases">
        <title>The Genome Sequence of Cryptococcus bestiolae CBS10118.</title>
        <authorList>
            <consortium name="The Broad Institute Genome Sequencing Platform"/>
            <person name="Cuomo C."/>
            <person name="Litvintseva A."/>
            <person name="Chen Y."/>
            <person name="Heitman J."/>
            <person name="Sun S."/>
            <person name="Springer D."/>
            <person name="Dromer F."/>
            <person name="Young S.K."/>
            <person name="Zeng Q."/>
            <person name="Gargeya S."/>
            <person name="Fitzgerald M."/>
            <person name="Abouelleil A."/>
            <person name="Alvarado L."/>
            <person name="Berlin A.M."/>
            <person name="Chapman S.B."/>
            <person name="Dewar J."/>
            <person name="Goldberg J."/>
            <person name="Griggs A."/>
            <person name="Gujja S."/>
            <person name="Hansen M."/>
            <person name="Howarth C."/>
            <person name="Imamovic A."/>
            <person name="Larimer J."/>
            <person name="McCowan C."/>
            <person name="Murphy C."/>
            <person name="Pearson M."/>
            <person name="Priest M."/>
            <person name="Roberts A."/>
            <person name="Saif S."/>
            <person name="Shea T."/>
            <person name="Sykes S."/>
            <person name="Wortman J."/>
            <person name="Nusbaum C."/>
            <person name="Birren B."/>
        </authorList>
    </citation>
    <scope>NUCLEOTIDE SEQUENCE [LARGE SCALE GENOMIC DNA]</scope>
    <source>
        <strain evidence="1">CBS 10118</strain>
    </source>
</reference>
<dbReference type="PANTHER" id="PTHR33099">
    <property type="entry name" value="FE2OG DIOXYGENASE DOMAIN-CONTAINING PROTEIN"/>
    <property type="match status" value="1"/>
</dbReference>
<dbReference type="AlphaFoldDB" id="A0A1B9G5K8"/>
<dbReference type="EMBL" id="KI894020">
    <property type="protein sequence ID" value="OCF26317.1"/>
    <property type="molecule type" value="Genomic_DNA"/>
</dbReference>
<evidence type="ECO:0000313" key="3">
    <source>
        <dbReference type="Proteomes" id="UP000092730"/>
    </source>
</evidence>